<protein>
    <submittedName>
        <fullName evidence="4">Sensor histidine kinase</fullName>
    </submittedName>
</protein>
<accession>A0A6P0EYL6</accession>
<dbReference type="AlphaFoldDB" id="A0A6P0EYL6"/>
<dbReference type="Pfam" id="PF14417">
    <property type="entry name" value="MEDS"/>
    <property type="match status" value="1"/>
</dbReference>
<evidence type="ECO:0000313" key="6">
    <source>
        <dbReference type="Proteomes" id="UP000468828"/>
    </source>
</evidence>
<dbReference type="RefSeq" id="WP_163610943.1">
    <property type="nucleotide sequence ID" value="NZ_JAAGWB010000023.1"/>
</dbReference>
<evidence type="ECO:0000313" key="5">
    <source>
        <dbReference type="EMBL" id="NEN51256.1"/>
    </source>
</evidence>
<dbReference type="PANTHER" id="PTHR35526">
    <property type="entry name" value="ANTI-SIGMA-F FACTOR RSBW-RELATED"/>
    <property type="match status" value="1"/>
</dbReference>
<comment type="caution">
    <text evidence="4">The sequence shown here is derived from an EMBL/GenBank/DDBJ whole genome shotgun (WGS) entry which is preliminary data.</text>
</comment>
<keyword evidence="4" id="KW-0808">Transferase</keyword>
<evidence type="ECO:0000259" key="2">
    <source>
        <dbReference type="Pfam" id="PF13581"/>
    </source>
</evidence>
<evidence type="ECO:0000256" key="1">
    <source>
        <dbReference type="ARBA" id="ARBA00022527"/>
    </source>
</evidence>
<evidence type="ECO:0000259" key="3">
    <source>
        <dbReference type="Pfam" id="PF14417"/>
    </source>
</evidence>
<dbReference type="Proteomes" id="UP000471152">
    <property type="component" value="Unassembled WGS sequence"/>
</dbReference>
<feature type="domain" description="MEDS" evidence="3">
    <location>
        <begin position="15"/>
        <end position="159"/>
    </location>
</feature>
<dbReference type="EMBL" id="JAAGWB010000023">
    <property type="protein sequence ID" value="NEN51256.1"/>
    <property type="molecule type" value="Genomic_DNA"/>
</dbReference>
<name>A0A6P0EYL6_9ACTN</name>
<proteinExistence type="predicted"/>
<reference evidence="4 6" key="1">
    <citation type="submission" date="2020-01" db="EMBL/GenBank/DDBJ databases">
        <title>the WGS Modestobacter muralis CPCC 204518.</title>
        <authorList>
            <person name="Jiang Z."/>
        </authorList>
    </citation>
    <scope>NUCLEOTIDE SEQUENCE [LARGE SCALE GENOMIC DNA]</scope>
    <source>
        <strain evidence="4 6">DSM 100205</strain>
    </source>
</reference>
<dbReference type="InterPro" id="IPR047718">
    <property type="entry name" value="RsbA-like_anti_sig"/>
</dbReference>
<evidence type="ECO:0000313" key="4">
    <source>
        <dbReference type="EMBL" id="NEK94368.1"/>
    </source>
</evidence>
<dbReference type="Gene3D" id="3.30.565.10">
    <property type="entry name" value="Histidine kinase-like ATPase, C-terminal domain"/>
    <property type="match status" value="1"/>
</dbReference>
<dbReference type="InterPro" id="IPR050267">
    <property type="entry name" value="Anti-sigma-factor_SerPK"/>
</dbReference>
<keyword evidence="4" id="KW-0418">Kinase</keyword>
<dbReference type="SUPFAM" id="SSF55874">
    <property type="entry name" value="ATPase domain of HSP90 chaperone/DNA topoisomerase II/histidine kinase"/>
    <property type="match status" value="1"/>
</dbReference>
<organism evidence="4 6">
    <name type="scientific">Modestobacter muralis</name>
    <dbReference type="NCBI Taxonomy" id="1608614"/>
    <lineage>
        <taxon>Bacteria</taxon>
        <taxon>Bacillati</taxon>
        <taxon>Actinomycetota</taxon>
        <taxon>Actinomycetes</taxon>
        <taxon>Geodermatophilales</taxon>
        <taxon>Geodermatophilaceae</taxon>
        <taxon>Modestobacter</taxon>
    </lineage>
</organism>
<dbReference type="Proteomes" id="UP000468828">
    <property type="component" value="Unassembled WGS sequence"/>
</dbReference>
<dbReference type="PANTHER" id="PTHR35526:SF3">
    <property type="entry name" value="ANTI-SIGMA-F FACTOR RSBW"/>
    <property type="match status" value="1"/>
</dbReference>
<dbReference type="InterPro" id="IPR025847">
    <property type="entry name" value="MEDS_domain"/>
</dbReference>
<keyword evidence="6" id="KW-1185">Reference proteome</keyword>
<reference evidence="5 7" key="2">
    <citation type="submission" date="2020-02" db="EMBL/GenBank/DDBJ databases">
        <title>The WGS of Modestobacter muralis DSM 100205.</title>
        <authorList>
            <person name="Jiang Z."/>
        </authorList>
    </citation>
    <scope>NUCLEOTIDE SEQUENCE [LARGE SCALE GENOMIC DNA]</scope>
    <source>
        <strain evidence="5 7">DSM 100205</strain>
    </source>
</reference>
<keyword evidence="1" id="KW-0723">Serine/threonine-protein kinase</keyword>
<feature type="domain" description="Histidine kinase/HSP90-like ATPase" evidence="2">
    <location>
        <begin position="204"/>
        <end position="316"/>
    </location>
</feature>
<dbReference type="EMBL" id="JAAGWH010000021">
    <property type="protein sequence ID" value="NEK94368.1"/>
    <property type="molecule type" value="Genomic_DNA"/>
</dbReference>
<gene>
    <name evidence="5" type="ORF">G3R41_09960</name>
    <name evidence="4" type="ORF">GCU67_09305</name>
</gene>
<sequence>MPATTTEPTPDRHVHELLVHDSPDQLLAGAVPFLQAGLDAGESAVIATGDDSGELILEALGHDERVVVIPRSEVYRIRTPTALTAVRRLVAQQLAAGSTRVRVLGETDFGRTPRDWLEWQRYEAVVNEAFRPLPLWGLCAYDTAVLPDQVIAAGLQTHPFLHTAAGRLENPDYVDPAGYLRSLPVPDEPLEGTAPLLRVDDVREFSGLRRAVARVLADLGGDPDLLEDLHLAIDEMSSNAVRHGGPPVTLRLWAGADRVVCRISDGGTGMDEPFAGYGPAHGEDLSRGGMGLWLARQLCDHVDVIDDGAGLTVRLTTSLH</sequence>
<dbReference type="InterPro" id="IPR003594">
    <property type="entry name" value="HATPase_dom"/>
</dbReference>
<dbReference type="NCBIfam" id="NF041045">
    <property type="entry name" value="RsbA_anti_sig"/>
    <property type="match status" value="1"/>
</dbReference>
<dbReference type="Pfam" id="PF13581">
    <property type="entry name" value="HATPase_c_2"/>
    <property type="match status" value="1"/>
</dbReference>
<dbReference type="GO" id="GO:0004674">
    <property type="term" value="F:protein serine/threonine kinase activity"/>
    <property type="evidence" value="ECO:0007669"/>
    <property type="project" value="UniProtKB-KW"/>
</dbReference>
<evidence type="ECO:0000313" key="7">
    <source>
        <dbReference type="Proteomes" id="UP000471152"/>
    </source>
</evidence>
<dbReference type="CDD" id="cd16936">
    <property type="entry name" value="HATPase_RsbW-like"/>
    <property type="match status" value="1"/>
</dbReference>
<dbReference type="InterPro" id="IPR036890">
    <property type="entry name" value="HATPase_C_sf"/>
</dbReference>